<dbReference type="EMBL" id="JARGEI010000015">
    <property type="protein sequence ID" value="KAJ8718722.1"/>
    <property type="molecule type" value="Genomic_DNA"/>
</dbReference>
<gene>
    <name evidence="1" type="ORF">PYW07_016278</name>
</gene>
<dbReference type="Gene3D" id="3.30.420.10">
    <property type="entry name" value="Ribonuclease H-like superfamily/Ribonuclease H"/>
    <property type="match status" value="1"/>
</dbReference>
<dbReference type="PANTHER" id="PTHR33050">
    <property type="entry name" value="REVERSE TRANSCRIPTASE DOMAIN-CONTAINING PROTEIN"/>
    <property type="match status" value="1"/>
</dbReference>
<keyword evidence="2" id="KW-1185">Reference proteome</keyword>
<dbReference type="InterPro" id="IPR012337">
    <property type="entry name" value="RNaseH-like_sf"/>
</dbReference>
<comment type="caution">
    <text evidence="1">The sequence shown here is derived from an EMBL/GenBank/DDBJ whole genome shotgun (WGS) entry which is preliminary data.</text>
</comment>
<dbReference type="Proteomes" id="UP001231518">
    <property type="component" value="Chromosome 8"/>
</dbReference>
<dbReference type="SUPFAM" id="SSF53098">
    <property type="entry name" value="Ribonuclease H-like"/>
    <property type="match status" value="1"/>
</dbReference>
<dbReference type="CDD" id="cd09275">
    <property type="entry name" value="RNase_HI_RT_DIRS1"/>
    <property type="match status" value="1"/>
</dbReference>
<organism evidence="1 2">
    <name type="scientific">Mythimna separata</name>
    <name type="common">Oriental armyworm</name>
    <name type="synonym">Pseudaletia separata</name>
    <dbReference type="NCBI Taxonomy" id="271217"/>
    <lineage>
        <taxon>Eukaryota</taxon>
        <taxon>Metazoa</taxon>
        <taxon>Ecdysozoa</taxon>
        <taxon>Arthropoda</taxon>
        <taxon>Hexapoda</taxon>
        <taxon>Insecta</taxon>
        <taxon>Pterygota</taxon>
        <taxon>Neoptera</taxon>
        <taxon>Endopterygota</taxon>
        <taxon>Lepidoptera</taxon>
        <taxon>Glossata</taxon>
        <taxon>Ditrysia</taxon>
        <taxon>Noctuoidea</taxon>
        <taxon>Noctuidae</taxon>
        <taxon>Noctuinae</taxon>
        <taxon>Hadenini</taxon>
        <taxon>Mythimna</taxon>
    </lineage>
</organism>
<reference evidence="1" key="1">
    <citation type="submission" date="2023-03" db="EMBL/GenBank/DDBJ databases">
        <title>Chromosome-level genomes of two armyworms, Mythimna separata and Mythimna loreyi, provide insights into the biosynthesis and reception of sex pheromones.</title>
        <authorList>
            <person name="Zhao H."/>
        </authorList>
    </citation>
    <scope>NUCLEOTIDE SEQUENCE</scope>
    <source>
        <strain evidence="1">BeijingLab</strain>
        <tissue evidence="1">Pupa</tissue>
    </source>
</reference>
<accession>A0AAD7YK78</accession>
<name>A0AAD7YK78_MYTSE</name>
<evidence type="ECO:0000313" key="2">
    <source>
        <dbReference type="Proteomes" id="UP001231518"/>
    </source>
</evidence>
<dbReference type="PANTHER" id="PTHR33050:SF7">
    <property type="entry name" value="RIBONUCLEASE H"/>
    <property type="match status" value="1"/>
</dbReference>
<evidence type="ECO:0000313" key="1">
    <source>
        <dbReference type="EMBL" id="KAJ8718722.1"/>
    </source>
</evidence>
<dbReference type="InterPro" id="IPR036397">
    <property type="entry name" value="RNaseH_sf"/>
</dbReference>
<proteinExistence type="predicted"/>
<dbReference type="InterPro" id="IPR052055">
    <property type="entry name" value="Hepadnavirus_pol/RT"/>
</dbReference>
<dbReference type="AlphaFoldDB" id="A0AAD7YK78"/>
<sequence length="299" mass="34784">MKSSLTEIAQNDLKWWLNHLETPSPIHVPHPTHYIVTDASDAWGAYINNTYISGTWKAEEKHLHCNQKEMLAILKTIHHYGQRLHKASLYIQCDSKTAVSYLRNEGGTKSIALMDLAHQILRFVDAYQMHFVIYHIPGVYNVEADRLSRVQRLPEWHLLPQVTNLVFAKWGRPVIDLFASRLAHVVPKYCTLDHQDQEAVFQDAFSQIWDYPLAWIFPPPFLVPKVLTHLNKCRGIFLIVVPKWDQVFWRPDLKNRATDHPRTIRNLYKVLIDTSTNSPPHRVNEMTLEVWRIGGGMKS</sequence>
<protein>
    <submittedName>
        <fullName evidence="1">Uncharacterized protein</fullName>
    </submittedName>
</protein>
<dbReference type="GO" id="GO:0003676">
    <property type="term" value="F:nucleic acid binding"/>
    <property type="evidence" value="ECO:0007669"/>
    <property type="project" value="InterPro"/>
</dbReference>